<evidence type="ECO:0000256" key="1">
    <source>
        <dbReference type="SAM" id="MobiDB-lite"/>
    </source>
</evidence>
<dbReference type="AlphaFoldDB" id="A0A1B1E813"/>
<protein>
    <submittedName>
        <fullName evidence="3">SICA antigen</fullName>
    </submittedName>
</protein>
<evidence type="ECO:0000313" key="4">
    <source>
        <dbReference type="Proteomes" id="UP000092716"/>
    </source>
</evidence>
<gene>
    <name evidence="3" type="ORF">PCOAH_00053630</name>
</gene>
<keyword evidence="4" id="KW-1185">Reference proteome</keyword>
<evidence type="ECO:0000259" key="2">
    <source>
        <dbReference type="Pfam" id="PF12879"/>
    </source>
</evidence>
<dbReference type="Pfam" id="PF12879">
    <property type="entry name" value="SICA_C"/>
    <property type="match status" value="1"/>
</dbReference>
<sequence>MKERVNEISDFRYFSVPFKRKRHRSVHQVRGPPSLEEQLLPHVDDQADGPREYYIVKERKPRSTPIKRRKKRAHSRAGVRRRMIIDIHLEVLDECQKGELHSTREDFFEILVRQFMGSKFMKEDVPMENVPKEEVPKQYVPEEEVPSSDSGFGA</sequence>
<dbReference type="Proteomes" id="UP000092716">
    <property type="component" value="Chromosome 14"/>
</dbReference>
<dbReference type="KEGG" id="pcot:PCOAH_00053630"/>
<dbReference type="InterPro" id="IPR024288">
    <property type="entry name" value="SICA_C"/>
</dbReference>
<name>A0A1B1E813_9APIC</name>
<dbReference type="OrthoDB" id="376328at2759"/>
<feature type="region of interest" description="Disordered" evidence="1">
    <location>
        <begin position="126"/>
        <end position="154"/>
    </location>
</feature>
<accession>A0A1B1E813</accession>
<evidence type="ECO:0000313" key="3">
    <source>
        <dbReference type="EMBL" id="ANQ11080.1"/>
    </source>
</evidence>
<reference evidence="4" key="1">
    <citation type="submission" date="2016-06" db="EMBL/GenBank/DDBJ databases">
        <title>First high quality genome sequence of Plasmodium coatneyi using continuous long reads from single molecule, real-time sequencing.</title>
        <authorList>
            <person name="Chien J.-T."/>
            <person name="Pakala S.B."/>
            <person name="Geraldo J.A."/>
            <person name="Lapp S.A."/>
            <person name="Barnwell J.W."/>
            <person name="Kissinger J.C."/>
            <person name="Galinski M.R."/>
            <person name="Humphrey J.C."/>
        </authorList>
    </citation>
    <scope>NUCLEOTIDE SEQUENCE [LARGE SCALE GENOMIC DNA]</scope>
    <source>
        <strain evidence="4">Hackeri</strain>
    </source>
</reference>
<feature type="compositionally biased region" description="Basic and acidic residues" evidence="1">
    <location>
        <begin position="126"/>
        <end position="136"/>
    </location>
</feature>
<dbReference type="VEuPathDB" id="PlasmoDB:PCOAH_00053630"/>
<dbReference type="RefSeq" id="XP_019917775.1">
    <property type="nucleotide sequence ID" value="XM_020062143.1"/>
</dbReference>
<organism evidence="3 4">
    <name type="scientific">Plasmodium coatneyi</name>
    <dbReference type="NCBI Taxonomy" id="208452"/>
    <lineage>
        <taxon>Eukaryota</taxon>
        <taxon>Sar</taxon>
        <taxon>Alveolata</taxon>
        <taxon>Apicomplexa</taxon>
        <taxon>Aconoidasida</taxon>
        <taxon>Haemosporida</taxon>
        <taxon>Plasmodiidae</taxon>
        <taxon>Plasmodium</taxon>
    </lineage>
</organism>
<feature type="domain" description="Schizont-infected cell agglutination C-terminal" evidence="2">
    <location>
        <begin position="13"/>
        <end position="152"/>
    </location>
</feature>
<dbReference type="EMBL" id="CP016252">
    <property type="protein sequence ID" value="ANQ11080.1"/>
    <property type="molecule type" value="Genomic_DNA"/>
</dbReference>
<dbReference type="GeneID" id="30912097"/>
<proteinExistence type="predicted"/>